<sequence length="108" mass="11532">MLLPPDRIGADAIGASLRLVAQGQLQTHALWKPGPAGARATARMVPLEQRNATRLKWPDAVALPMIDEPAAPSPGRRLAQVAVQFRLSPTELKPTQALVQGEAQDRAA</sequence>
<evidence type="ECO:0000313" key="2">
    <source>
        <dbReference type="Proteomes" id="UP000077852"/>
    </source>
</evidence>
<proteinExistence type="predicted"/>
<dbReference type="RefSeq" id="WP_081270999.1">
    <property type="nucleotide sequence ID" value="NZ_LVHG01000084.1"/>
</dbReference>
<dbReference type="AlphaFoldDB" id="A0AA91DJG1"/>
<protein>
    <submittedName>
        <fullName evidence="1">Uncharacterized protein</fullName>
    </submittedName>
</protein>
<comment type="caution">
    <text evidence="1">The sequence shown here is derived from an EMBL/GenBank/DDBJ whole genome shotgun (WGS) entry which is preliminary data.</text>
</comment>
<dbReference type="Proteomes" id="UP000077852">
    <property type="component" value="Unassembled WGS sequence"/>
</dbReference>
<reference evidence="1 2" key="1">
    <citation type="submission" date="2016-03" db="EMBL/GenBank/DDBJ databases">
        <title>Genome sequence of Variovorax paradoxus KB5.</title>
        <authorList>
            <person name="Jeong H."/>
            <person name="Hong C.E."/>
            <person name="Jo S.H."/>
            <person name="Park J.M."/>
        </authorList>
    </citation>
    <scope>NUCLEOTIDE SEQUENCE [LARGE SCALE GENOMIC DNA]</scope>
    <source>
        <strain evidence="1 2">KB5</strain>
    </source>
</reference>
<organism evidence="1 2">
    <name type="scientific">Variovorax paradoxus</name>
    <dbReference type="NCBI Taxonomy" id="34073"/>
    <lineage>
        <taxon>Bacteria</taxon>
        <taxon>Pseudomonadati</taxon>
        <taxon>Pseudomonadota</taxon>
        <taxon>Betaproteobacteria</taxon>
        <taxon>Burkholderiales</taxon>
        <taxon>Comamonadaceae</taxon>
        <taxon>Variovorax</taxon>
    </lineage>
</organism>
<name>A0AA91DJG1_VARPD</name>
<gene>
    <name evidence="1" type="ORF">A3K87_03150</name>
</gene>
<dbReference type="EMBL" id="LVHG01000084">
    <property type="protein sequence ID" value="OAK58024.1"/>
    <property type="molecule type" value="Genomic_DNA"/>
</dbReference>
<evidence type="ECO:0000313" key="1">
    <source>
        <dbReference type="EMBL" id="OAK58024.1"/>
    </source>
</evidence>
<accession>A0AA91DJG1</accession>